<keyword evidence="3 4" id="KW-0418">Kinase</keyword>
<reference evidence="5" key="1">
    <citation type="submission" date="2009-09" db="EMBL/GenBank/DDBJ databases">
        <authorList>
            <person name="Weinstock G."/>
            <person name="Sodergren E."/>
            <person name="Clifton S."/>
            <person name="Fulton L."/>
            <person name="Fulton B."/>
            <person name="Courtney L."/>
            <person name="Fronick C."/>
            <person name="Harrison M."/>
            <person name="Strong C."/>
            <person name="Farmer C."/>
            <person name="Delahaunty K."/>
            <person name="Markovic C."/>
            <person name="Hall O."/>
            <person name="Minx P."/>
            <person name="Tomlinson C."/>
            <person name="Mitreva M."/>
            <person name="Nelson J."/>
            <person name="Hou S."/>
            <person name="Wollam A."/>
            <person name="Pepin K.H."/>
            <person name="Johnson M."/>
            <person name="Bhonagiri V."/>
            <person name="Nash W.E."/>
            <person name="Warren W."/>
            <person name="Chinwalla A."/>
            <person name="Mardis E.R."/>
            <person name="Wilson R.K."/>
        </authorList>
    </citation>
    <scope>NUCLEOTIDE SEQUENCE [LARGE SCALE GENOMIC DNA]</scope>
    <source>
        <strain evidence="5">DSM 20583</strain>
    </source>
</reference>
<comment type="similarity">
    <text evidence="1 4">Belongs to the glycerate kinase type-1 family.</text>
</comment>
<keyword evidence="6" id="KW-1185">Reference proteome</keyword>
<dbReference type="GO" id="GO:0031388">
    <property type="term" value="P:organic acid phosphorylation"/>
    <property type="evidence" value="ECO:0007669"/>
    <property type="project" value="UniProtKB-UniRule"/>
</dbReference>
<dbReference type="NCBIfam" id="TIGR00045">
    <property type="entry name" value="glycerate kinase"/>
    <property type="match status" value="1"/>
</dbReference>
<organism evidence="5 6">
    <name type="scientific">Blautia hansenii DSM 20583</name>
    <dbReference type="NCBI Taxonomy" id="537007"/>
    <lineage>
        <taxon>Bacteria</taxon>
        <taxon>Bacillati</taxon>
        <taxon>Bacillota</taxon>
        <taxon>Clostridia</taxon>
        <taxon>Lachnospirales</taxon>
        <taxon>Lachnospiraceae</taxon>
        <taxon>Blautia</taxon>
    </lineage>
</organism>
<dbReference type="PIRSF" id="PIRSF006078">
    <property type="entry name" value="GlxK"/>
    <property type="match status" value="1"/>
</dbReference>
<protein>
    <submittedName>
        <fullName evidence="5">Glycerate kinase</fullName>
        <ecNumber evidence="5">2.7.1.31</ecNumber>
    </submittedName>
</protein>
<dbReference type="KEGG" id="bhan:CGC63_13235"/>
<dbReference type="EMBL" id="ABYU02000030">
    <property type="protein sequence ID" value="EEX21013.1"/>
    <property type="molecule type" value="Genomic_DNA"/>
</dbReference>
<dbReference type="InterPro" id="IPR036129">
    <property type="entry name" value="Glycerate_kinase_sf"/>
</dbReference>
<evidence type="ECO:0000256" key="4">
    <source>
        <dbReference type="PIRNR" id="PIRNR006078"/>
    </source>
</evidence>
<dbReference type="GO" id="GO:0008887">
    <property type="term" value="F:glycerate kinase activity"/>
    <property type="evidence" value="ECO:0007669"/>
    <property type="project" value="UniProtKB-UniRule"/>
</dbReference>
<sequence>MFQKGTLGESGGGKIMKFVLIPDSFKGTLSSVQICKITAEKIREHFPDSEITEIPVADGGEGSVDAFLFALGGEKVNVKVKNPYFEDMDSYFGLLDEGKTAVVEMASCAGLPLVEKRKNPKLATTYGVGQLMVEAAKRGVEKIIVGLGGSATNDGGCGAAAAAGVKFYNKEGKEFIPTGGTVIDIERIDLSGMNEVFKNIELIAMCDIDNPMYGPFGASYVFAPQKGADAECVEELDEGMKNLSRVITRTIGKDIGEMPGTGAAGAMGAGMVAFFNAKLQMGIQTVLDTVKFDEKIADADYIFTGEGKLDSQSLRGKVVMGIAKRAQEQEKKVIAVVGGAEDKNIKEAYCMGVTAVFPINRLPQDFSVSRQYSVENLSCTVDNILRLLK</sequence>
<dbReference type="HOGENOM" id="CLU_028255_0_0_9"/>
<keyword evidence="2 4" id="KW-0808">Transferase</keyword>
<dbReference type="Proteomes" id="UP000003755">
    <property type="component" value="Unassembled WGS sequence"/>
</dbReference>
<dbReference type="Pfam" id="PF02595">
    <property type="entry name" value="Gly_kinase"/>
    <property type="match status" value="1"/>
</dbReference>
<dbReference type="InterPro" id="IPR018193">
    <property type="entry name" value="Glyc_kinase_flavodox-like_fold"/>
</dbReference>
<proteinExistence type="inferred from homology"/>
<dbReference type="SUPFAM" id="SSF110738">
    <property type="entry name" value="Glycerate kinase I"/>
    <property type="match status" value="1"/>
</dbReference>
<dbReference type="AlphaFoldDB" id="C9LAL5"/>
<name>C9LAL5_BLAHA</name>
<gene>
    <name evidence="5" type="ORF">BLAHAN_06466</name>
</gene>
<dbReference type="STRING" id="537007.BLAHAN_06466"/>
<dbReference type="Gene3D" id="3.40.50.10350">
    <property type="entry name" value="Glycerate kinase, domain 1"/>
    <property type="match status" value="1"/>
</dbReference>
<evidence type="ECO:0000256" key="1">
    <source>
        <dbReference type="ARBA" id="ARBA00006284"/>
    </source>
</evidence>
<dbReference type="InterPro" id="IPR004381">
    <property type="entry name" value="Glycerate_kinase"/>
</dbReference>
<evidence type="ECO:0000313" key="6">
    <source>
        <dbReference type="Proteomes" id="UP000003755"/>
    </source>
</evidence>
<dbReference type="PANTHER" id="PTHR21599">
    <property type="entry name" value="GLYCERATE KINASE"/>
    <property type="match status" value="1"/>
</dbReference>
<comment type="caution">
    <text evidence="5">The sequence shown here is derived from an EMBL/GenBank/DDBJ whole genome shotgun (WGS) entry which is preliminary data.</text>
</comment>
<dbReference type="eggNOG" id="COG1929">
    <property type="taxonomic scope" value="Bacteria"/>
</dbReference>
<evidence type="ECO:0000313" key="5">
    <source>
        <dbReference type="EMBL" id="EEX21013.1"/>
    </source>
</evidence>
<dbReference type="PANTHER" id="PTHR21599:SF0">
    <property type="entry name" value="GLYCERATE KINASE"/>
    <property type="match status" value="1"/>
</dbReference>
<dbReference type="InterPro" id="IPR018197">
    <property type="entry name" value="Glycerate_kinase_RE-like"/>
</dbReference>
<dbReference type="EC" id="2.7.1.31" evidence="5"/>
<evidence type="ECO:0000256" key="2">
    <source>
        <dbReference type="ARBA" id="ARBA00022679"/>
    </source>
</evidence>
<accession>C9LAL5</accession>
<evidence type="ECO:0000256" key="3">
    <source>
        <dbReference type="ARBA" id="ARBA00022777"/>
    </source>
</evidence>
<dbReference type="Gene3D" id="3.90.1510.10">
    <property type="entry name" value="Glycerate kinase, domain 2"/>
    <property type="match status" value="1"/>
</dbReference>